<dbReference type="PANTHER" id="PTHR43031">
    <property type="entry name" value="FAD-DEPENDENT OXIDOREDUCTASE"/>
    <property type="match status" value="1"/>
</dbReference>
<dbReference type="EMBL" id="QJOW01000002">
    <property type="protein sequence ID" value="KAB7516792.1"/>
    <property type="molecule type" value="Genomic_DNA"/>
</dbReference>
<evidence type="ECO:0000313" key="8">
    <source>
        <dbReference type="Proteomes" id="UP000326865"/>
    </source>
</evidence>
<dbReference type="InterPro" id="IPR050229">
    <property type="entry name" value="GlpE_sulfurtransferase"/>
</dbReference>
<evidence type="ECO:0000313" key="7">
    <source>
        <dbReference type="Proteomes" id="UP000326302"/>
    </source>
</evidence>
<dbReference type="CDD" id="cd00158">
    <property type="entry name" value="RHOD"/>
    <property type="match status" value="1"/>
</dbReference>
<dbReference type="Gene3D" id="3.40.250.10">
    <property type="entry name" value="Rhodanese-like domain"/>
    <property type="match status" value="1"/>
</dbReference>
<feature type="domain" description="Rhodanese" evidence="2">
    <location>
        <begin position="15"/>
        <end position="105"/>
    </location>
</feature>
<proteinExistence type="predicted"/>
<evidence type="ECO:0000313" key="5">
    <source>
        <dbReference type="EMBL" id="KAB7520081.1"/>
    </source>
</evidence>
<evidence type="ECO:0000313" key="6">
    <source>
        <dbReference type="Proteomes" id="UP000326207"/>
    </source>
</evidence>
<accession>A0A5N5UBH9</accession>
<dbReference type="Proteomes" id="UP000326865">
    <property type="component" value="Unassembled WGS sequence"/>
</dbReference>
<dbReference type="SMART" id="SM00450">
    <property type="entry name" value="RHOD"/>
    <property type="match status" value="1"/>
</dbReference>
<comment type="caution">
    <text evidence="5">The sequence shown here is derived from an EMBL/GenBank/DDBJ whole genome shotgun (WGS) entry which is preliminary data.</text>
</comment>
<dbReference type="PROSITE" id="PS50206">
    <property type="entry name" value="RHODANESE_3"/>
    <property type="match status" value="1"/>
</dbReference>
<sequence>MDGEVTPAELSELRDSEDPRIIDIRSPVAFDRSHIPGSENIPFPELSGRIEELNGTDRIVTVCPHGKSSVQAARLIDSYEGASGRVESLESGLTGWEQAGYELESSGPSDEGPSAEPPF</sequence>
<feature type="region of interest" description="Disordered" evidence="1">
    <location>
        <begin position="99"/>
        <end position="119"/>
    </location>
</feature>
<gene>
    <name evidence="3" type="ORF">DM867_02305</name>
    <name evidence="4" type="ORF">DMP03_05345</name>
    <name evidence="5" type="ORF">DP108_02190</name>
</gene>
<dbReference type="Proteomes" id="UP000326302">
    <property type="component" value="Unassembled WGS sequence"/>
</dbReference>
<dbReference type="InterPro" id="IPR001763">
    <property type="entry name" value="Rhodanese-like_dom"/>
</dbReference>
<dbReference type="Pfam" id="PF00581">
    <property type="entry name" value="Rhodanese"/>
    <property type="match status" value="1"/>
</dbReference>
<evidence type="ECO:0000259" key="2">
    <source>
        <dbReference type="PROSITE" id="PS50206"/>
    </source>
</evidence>
<dbReference type="Proteomes" id="UP000326207">
    <property type="component" value="Unassembled WGS sequence"/>
</dbReference>
<dbReference type="RefSeq" id="WP_152119676.1">
    <property type="nucleotide sequence ID" value="NZ_QJOW01000002.1"/>
</dbReference>
<dbReference type="PANTHER" id="PTHR43031:SF16">
    <property type="entry name" value="OXIDOREDUCTASE"/>
    <property type="match status" value="1"/>
</dbReference>
<evidence type="ECO:0000313" key="3">
    <source>
        <dbReference type="EMBL" id="KAB7515996.1"/>
    </source>
</evidence>
<dbReference type="EMBL" id="QMDY01000001">
    <property type="protein sequence ID" value="KAB7520081.1"/>
    <property type="molecule type" value="Genomic_DNA"/>
</dbReference>
<evidence type="ECO:0000313" key="4">
    <source>
        <dbReference type="EMBL" id="KAB7516792.1"/>
    </source>
</evidence>
<accession>A0A5N5UH98</accession>
<dbReference type="AlphaFoldDB" id="A0A5N5UMD6"/>
<reference evidence="6 7" key="1">
    <citation type="submission" date="2019-10" db="EMBL/GenBank/DDBJ databases">
        <title>Unraveling microbial dark matter from salterns through culturing: the case of the genus Halosegnis.</title>
        <authorList>
            <person name="Duran-Viseras A."/>
            <person name="Andrei A.-S."/>
            <person name="Vera-Gargallo B."/>
            <person name="Ghai R."/>
            <person name="Sanchez-Porro C."/>
            <person name="Ventosa A."/>
        </authorList>
    </citation>
    <scope>NUCLEOTIDE SEQUENCE [LARGE SCALE GENOMIC DNA]</scope>
    <source>
        <strain evidence="4 7">F17-44</strain>
        <strain evidence="3 8">F18-79</strain>
        <strain evidence="5 6">F19-13</strain>
    </source>
</reference>
<dbReference type="SUPFAM" id="SSF52821">
    <property type="entry name" value="Rhodanese/Cell cycle control phosphatase"/>
    <property type="match status" value="1"/>
</dbReference>
<keyword evidence="8" id="KW-1185">Reference proteome</keyword>
<name>A0A5N5UMD6_9EURY</name>
<protein>
    <submittedName>
        <fullName evidence="5">Rhodanese-like domain-containing protein</fullName>
    </submittedName>
</protein>
<organism evidence="5 6">
    <name type="scientific">Halosegnis rubeus</name>
    <dbReference type="NCBI Taxonomy" id="2212850"/>
    <lineage>
        <taxon>Archaea</taxon>
        <taxon>Methanobacteriati</taxon>
        <taxon>Methanobacteriota</taxon>
        <taxon>Stenosarchaea group</taxon>
        <taxon>Halobacteria</taxon>
        <taxon>Halobacteriales</taxon>
        <taxon>Natronomonadaceae</taxon>
        <taxon>Halosegnis</taxon>
    </lineage>
</organism>
<dbReference type="OrthoDB" id="135517at2157"/>
<dbReference type="EMBL" id="QKKZ01000001">
    <property type="protein sequence ID" value="KAB7515996.1"/>
    <property type="molecule type" value="Genomic_DNA"/>
</dbReference>
<evidence type="ECO:0000256" key="1">
    <source>
        <dbReference type="SAM" id="MobiDB-lite"/>
    </source>
</evidence>
<accession>A0A5N5UMD6</accession>
<dbReference type="InterPro" id="IPR036873">
    <property type="entry name" value="Rhodanese-like_dom_sf"/>
</dbReference>